<evidence type="ECO:0000313" key="1">
    <source>
        <dbReference type="EMBL" id="GAA4504400.1"/>
    </source>
</evidence>
<dbReference type="Proteomes" id="UP001501321">
    <property type="component" value="Unassembled WGS sequence"/>
</dbReference>
<comment type="caution">
    <text evidence="1">The sequence shown here is derived from an EMBL/GenBank/DDBJ whole genome shotgun (WGS) entry which is preliminary data.</text>
</comment>
<organism evidence="1 2">
    <name type="scientific">Pseudaeromonas paramecii</name>
    <dbReference type="NCBI Taxonomy" id="2138166"/>
    <lineage>
        <taxon>Bacteria</taxon>
        <taxon>Pseudomonadati</taxon>
        <taxon>Pseudomonadota</taxon>
        <taxon>Gammaproteobacteria</taxon>
        <taxon>Aeromonadales</taxon>
        <taxon>Aeromonadaceae</taxon>
        <taxon>Pseudaeromonas</taxon>
    </lineage>
</organism>
<proteinExistence type="predicted"/>
<gene>
    <name evidence="1" type="ORF">GCM10023095_32340</name>
</gene>
<sequence>MKCLIDVHKFRNALLYLIEFESHKILEISTTAWNGLSLFPHGACHIASNLLGVYLKELGHDVALISIKHSSVKFPCIKSHAWLEVANQYIDITASQFQSLTKARVLIQDKRKSEWLFDYAEEARSAGKYQSHEPYLDDDIADIYYLIIRKII</sequence>
<accession>A0ABP8QN19</accession>
<evidence type="ECO:0000313" key="2">
    <source>
        <dbReference type="Proteomes" id="UP001501321"/>
    </source>
</evidence>
<name>A0ABP8QN19_9GAMM</name>
<dbReference type="RefSeq" id="WP_345015018.1">
    <property type="nucleotide sequence ID" value="NZ_BAABFC010000029.1"/>
</dbReference>
<dbReference type="EMBL" id="BAABFC010000029">
    <property type="protein sequence ID" value="GAA4504400.1"/>
    <property type="molecule type" value="Genomic_DNA"/>
</dbReference>
<protein>
    <submittedName>
        <fullName evidence="1">Uncharacterized protein</fullName>
    </submittedName>
</protein>
<reference evidence="2" key="1">
    <citation type="journal article" date="2019" name="Int. J. Syst. Evol. Microbiol.">
        <title>The Global Catalogue of Microorganisms (GCM) 10K type strain sequencing project: providing services to taxonomists for standard genome sequencing and annotation.</title>
        <authorList>
            <consortium name="The Broad Institute Genomics Platform"/>
            <consortium name="The Broad Institute Genome Sequencing Center for Infectious Disease"/>
            <person name="Wu L."/>
            <person name="Ma J."/>
        </authorList>
    </citation>
    <scope>NUCLEOTIDE SEQUENCE [LARGE SCALE GENOMIC DNA]</scope>
    <source>
        <strain evidence="2">JCM 32226</strain>
    </source>
</reference>
<keyword evidence="2" id="KW-1185">Reference proteome</keyword>